<dbReference type="SMART" id="SM00448">
    <property type="entry name" value="REC"/>
    <property type="match status" value="1"/>
</dbReference>
<keyword evidence="4" id="KW-0812">Transmembrane</keyword>
<dbReference type="InterPro" id="IPR003594">
    <property type="entry name" value="HATPase_dom"/>
</dbReference>
<dbReference type="InterPro" id="IPR036097">
    <property type="entry name" value="HisK_dim/P_sf"/>
</dbReference>
<feature type="domain" description="Histidine kinase" evidence="5">
    <location>
        <begin position="165"/>
        <end position="463"/>
    </location>
</feature>
<reference evidence="7" key="1">
    <citation type="submission" date="2021-01" db="EMBL/GenBank/DDBJ databases">
        <authorList>
            <person name="Corre E."/>
            <person name="Pelletier E."/>
            <person name="Niang G."/>
            <person name="Scheremetjew M."/>
            <person name="Finn R."/>
            <person name="Kale V."/>
            <person name="Holt S."/>
            <person name="Cochrane G."/>
            <person name="Meng A."/>
            <person name="Brown T."/>
            <person name="Cohen L."/>
        </authorList>
    </citation>
    <scope>NUCLEOTIDE SEQUENCE</scope>
    <source>
        <strain evidence="7">PLY429</strain>
    </source>
</reference>
<dbReference type="SUPFAM" id="SSF55874">
    <property type="entry name" value="ATPase domain of HSP90 chaperone/DNA topoisomerase II/histidine kinase"/>
    <property type="match status" value="2"/>
</dbReference>
<protein>
    <recommendedName>
        <fullName evidence="8">Ethylene receptor</fullName>
    </recommendedName>
</protein>
<dbReference type="InterPro" id="IPR003661">
    <property type="entry name" value="HisK_dim/P_dom"/>
</dbReference>
<dbReference type="PROSITE" id="PS50109">
    <property type="entry name" value="HIS_KIN"/>
    <property type="match status" value="1"/>
</dbReference>
<proteinExistence type="predicted"/>
<keyword evidence="1 2" id="KW-0597">Phosphoprotein</keyword>
<dbReference type="SMART" id="SM00387">
    <property type="entry name" value="HATPase_c"/>
    <property type="match status" value="1"/>
</dbReference>
<evidence type="ECO:0000259" key="5">
    <source>
        <dbReference type="PROSITE" id="PS50109"/>
    </source>
</evidence>
<dbReference type="Pfam" id="PF25487">
    <property type="entry name" value="ETR1_N"/>
    <property type="match status" value="1"/>
</dbReference>
<dbReference type="InterPro" id="IPR005467">
    <property type="entry name" value="His_kinase_dom"/>
</dbReference>
<feature type="transmembrane region" description="Helical" evidence="4">
    <location>
        <begin position="27"/>
        <end position="52"/>
    </location>
</feature>
<dbReference type="Gene3D" id="1.10.287.130">
    <property type="match status" value="1"/>
</dbReference>
<dbReference type="PANTHER" id="PTHR45339">
    <property type="entry name" value="HYBRID SIGNAL TRANSDUCTION HISTIDINE KINASE J"/>
    <property type="match status" value="1"/>
</dbReference>
<dbReference type="AlphaFoldDB" id="A0A7S1X1L1"/>
<gene>
    <name evidence="7" type="ORF">TCHU04912_LOCUS6335</name>
</gene>
<keyword evidence="4" id="KW-1133">Transmembrane helix</keyword>
<dbReference type="InterPro" id="IPR058544">
    <property type="entry name" value="ETR1_N"/>
</dbReference>
<dbReference type="InterPro" id="IPR001789">
    <property type="entry name" value="Sig_transdc_resp-reg_receiver"/>
</dbReference>
<dbReference type="Gene3D" id="3.30.565.10">
    <property type="entry name" value="Histidine kinase-like ATPase, C-terminal domain"/>
    <property type="match status" value="1"/>
</dbReference>
<organism evidence="7">
    <name type="scientific">Tetraselmis chuii</name>
    <dbReference type="NCBI Taxonomy" id="63592"/>
    <lineage>
        <taxon>Eukaryota</taxon>
        <taxon>Viridiplantae</taxon>
        <taxon>Chlorophyta</taxon>
        <taxon>core chlorophytes</taxon>
        <taxon>Chlorodendrophyceae</taxon>
        <taxon>Chlorodendrales</taxon>
        <taxon>Chlorodendraceae</taxon>
        <taxon>Tetraselmis</taxon>
    </lineage>
</organism>
<feature type="compositionally biased region" description="Polar residues" evidence="3">
    <location>
        <begin position="344"/>
        <end position="355"/>
    </location>
</feature>
<accession>A0A7S1X1L1</accession>
<feature type="modified residue" description="4-aspartylphosphate" evidence="2">
    <location>
        <position position="687"/>
    </location>
</feature>
<feature type="domain" description="Response regulatory" evidence="6">
    <location>
        <begin position="630"/>
        <end position="755"/>
    </location>
</feature>
<dbReference type="Pfam" id="PF00072">
    <property type="entry name" value="Response_reg"/>
    <property type="match status" value="1"/>
</dbReference>
<dbReference type="GO" id="GO:0000155">
    <property type="term" value="F:phosphorelay sensor kinase activity"/>
    <property type="evidence" value="ECO:0007669"/>
    <property type="project" value="InterPro"/>
</dbReference>
<feature type="transmembrane region" description="Helical" evidence="4">
    <location>
        <begin position="64"/>
        <end position="84"/>
    </location>
</feature>
<sequence>MAHVNMSNAIKHFPSESRAAGATEAEVLMATCFDVLIFVAYFTIPAQLYWYLKGIPQSKAVLRIRLHFIAFIVCCGLSHLFAALSDAGLVRGPFLLIFGKGITAIVSMKTAHLLSQHAGEVLWLFSRTTQLETFVEELKRANAEADEMRQAAVASAQTSKAILSSVSHELRTPIHAIKGTLEVILPGVRNSEHRVLLGAAQASAAQLLDTISKILNFTSLSRRQPSMNMRPAELAWVGEQVMDLSKLSAPQDNLSRLIICLELSPTAPRLIVTDEALLVCAMRALVENAVKYTDNGHVVLRIFTRKKRQPVGVMNMARDALSVPSQGSSGSRRSKRAAVVASLRMSNSDDPSQPEASPLLPQVRTSSGSSQMGGMHLGRATGEKELVFQVEDTGIGIPHDMKTRIFQQLVRVDGTNSSKYSGIGMGLAICSKIMARVGGEVRCVDNVEWGRGSIFEVTIPLPATPDPRLAGAPPPPPMPRHGGRIFIIATDDIVFQRCMDSLLRHFGVAAIIVCNRTDATLSQKMDGSLAFLGPDVVTDSAWSAIWADWEASAHGTTNSGRRCIAVLPVLQPADGDVCYDYRKFGLSLELPVVPSALEEVLHACSNGTAVSGKGAPRVSQEDGDNGCPSRVLIVDDSSINLQVAKSMTRRASSNAVITTAEDGLVALDRWKEAAQAGTAPFDLVLMDLSMPKLDGRGAAQAIRALPCGGQPLISALTGDYLTDSDVKGLLESGFDKVVMKPLAMKTLKQLLSESVNRQQAP</sequence>
<dbReference type="InterPro" id="IPR036890">
    <property type="entry name" value="HATPase_C_sf"/>
</dbReference>
<dbReference type="Gene3D" id="3.40.50.2300">
    <property type="match status" value="1"/>
</dbReference>
<dbReference type="PANTHER" id="PTHR45339:SF5">
    <property type="entry name" value="HISTIDINE KINASE"/>
    <property type="match status" value="1"/>
</dbReference>
<evidence type="ECO:0000256" key="2">
    <source>
        <dbReference type="PROSITE-ProRule" id="PRU00169"/>
    </source>
</evidence>
<evidence type="ECO:0000313" key="7">
    <source>
        <dbReference type="EMBL" id="CAD9204100.1"/>
    </source>
</evidence>
<dbReference type="InterPro" id="IPR004358">
    <property type="entry name" value="Sig_transdc_His_kin-like_C"/>
</dbReference>
<evidence type="ECO:0000256" key="3">
    <source>
        <dbReference type="SAM" id="MobiDB-lite"/>
    </source>
</evidence>
<dbReference type="SUPFAM" id="SSF52172">
    <property type="entry name" value="CheY-like"/>
    <property type="match status" value="1"/>
</dbReference>
<dbReference type="PRINTS" id="PR00344">
    <property type="entry name" value="BCTRLSENSOR"/>
</dbReference>
<dbReference type="SUPFAM" id="SSF47384">
    <property type="entry name" value="Homodimeric domain of signal transducing histidine kinase"/>
    <property type="match status" value="1"/>
</dbReference>
<evidence type="ECO:0000256" key="1">
    <source>
        <dbReference type="ARBA" id="ARBA00022553"/>
    </source>
</evidence>
<dbReference type="CDD" id="cd17546">
    <property type="entry name" value="REC_hyHK_CKI1_RcsC-like"/>
    <property type="match status" value="1"/>
</dbReference>
<dbReference type="CDD" id="cd00082">
    <property type="entry name" value="HisKA"/>
    <property type="match status" value="1"/>
</dbReference>
<name>A0A7S1X1L1_9CHLO</name>
<evidence type="ECO:0000259" key="6">
    <source>
        <dbReference type="PROSITE" id="PS50110"/>
    </source>
</evidence>
<evidence type="ECO:0008006" key="8">
    <source>
        <dbReference type="Google" id="ProtNLM"/>
    </source>
</evidence>
<keyword evidence="4" id="KW-0472">Membrane</keyword>
<feature type="compositionally biased region" description="Low complexity" evidence="3">
    <location>
        <begin position="322"/>
        <end position="342"/>
    </location>
</feature>
<dbReference type="InterPro" id="IPR011006">
    <property type="entry name" value="CheY-like_superfamily"/>
</dbReference>
<dbReference type="PROSITE" id="PS50110">
    <property type="entry name" value="RESPONSE_REGULATORY"/>
    <property type="match status" value="1"/>
</dbReference>
<dbReference type="EMBL" id="HBGG01012451">
    <property type="protein sequence ID" value="CAD9204100.1"/>
    <property type="molecule type" value="Transcribed_RNA"/>
</dbReference>
<feature type="region of interest" description="Disordered" evidence="3">
    <location>
        <begin position="322"/>
        <end position="376"/>
    </location>
</feature>
<evidence type="ECO:0000256" key="4">
    <source>
        <dbReference type="SAM" id="Phobius"/>
    </source>
</evidence>
<feature type="compositionally biased region" description="Polar residues" evidence="3">
    <location>
        <begin position="363"/>
        <end position="372"/>
    </location>
</feature>
<dbReference type="Pfam" id="PF02518">
    <property type="entry name" value="HATPase_c"/>
    <property type="match status" value="1"/>
</dbReference>
<dbReference type="SMART" id="SM00388">
    <property type="entry name" value="HisKA"/>
    <property type="match status" value="1"/>
</dbReference>
<dbReference type="Pfam" id="PF00512">
    <property type="entry name" value="HisKA"/>
    <property type="match status" value="1"/>
</dbReference>